<gene>
    <name evidence="1" type="ORF">G4Y79_05260</name>
</gene>
<evidence type="ECO:0000313" key="2">
    <source>
        <dbReference type="Proteomes" id="UP000594468"/>
    </source>
</evidence>
<dbReference type="KEGG" id="pmet:G4Y79_05260"/>
<name>A0A7S8IFS3_9CHLR</name>
<dbReference type="AlphaFoldDB" id="A0A7S8IFS3"/>
<organism evidence="1 2">
    <name type="scientific">Phototrophicus methaneseepsis</name>
    <dbReference type="NCBI Taxonomy" id="2710758"/>
    <lineage>
        <taxon>Bacteria</taxon>
        <taxon>Bacillati</taxon>
        <taxon>Chloroflexota</taxon>
        <taxon>Candidatus Thermofontia</taxon>
        <taxon>Phototrophicales</taxon>
        <taxon>Phototrophicaceae</taxon>
        <taxon>Phototrophicus</taxon>
    </lineage>
</organism>
<protein>
    <submittedName>
        <fullName evidence="1">Uncharacterized protein</fullName>
    </submittedName>
</protein>
<keyword evidence="2" id="KW-1185">Reference proteome</keyword>
<dbReference type="Proteomes" id="UP000594468">
    <property type="component" value="Chromosome"/>
</dbReference>
<accession>A0A7S8IFS3</accession>
<proteinExistence type="predicted"/>
<evidence type="ECO:0000313" key="1">
    <source>
        <dbReference type="EMBL" id="QPC83789.1"/>
    </source>
</evidence>
<reference evidence="1 2" key="1">
    <citation type="submission" date="2020-02" db="EMBL/GenBank/DDBJ databases">
        <authorList>
            <person name="Zheng R.K."/>
            <person name="Sun C.M."/>
        </authorList>
    </citation>
    <scope>NUCLEOTIDE SEQUENCE [LARGE SCALE GENOMIC DNA]</scope>
    <source>
        <strain evidence="2">rifampicinis</strain>
    </source>
</reference>
<sequence>MASETQIPRGQFFAALMAYDAETYKDGIFNSEDNYAEFAAGWIGPALPSESQLLIAYNAYLDQVSIEDPAKQRITTRIEGMYEDLSQYSIGYFDYFMSMARALISRRFYYKEIRTGAGLTSTDIDNLYTQLKSYIDSNAELKADFEARYFMRVGILPPEPPSTAQKMTWISIVVDMVAEVLPALTISGYINKITK</sequence>
<dbReference type="EMBL" id="CP062983">
    <property type="protein sequence ID" value="QPC83789.1"/>
    <property type="molecule type" value="Genomic_DNA"/>
</dbReference>
<dbReference type="RefSeq" id="WP_195171853.1">
    <property type="nucleotide sequence ID" value="NZ_CP062983.1"/>
</dbReference>